<evidence type="ECO:0000313" key="1">
    <source>
        <dbReference type="EMBL" id="EFJ48919.1"/>
    </source>
</evidence>
<dbReference type="InParanoid" id="D8TTT5"/>
<dbReference type="GeneID" id="9619167"/>
<gene>
    <name evidence="1" type="ORF">VOLCADRAFT_90227</name>
</gene>
<dbReference type="Proteomes" id="UP000001058">
    <property type="component" value="Unassembled WGS sequence"/>
</dbReference>
<dbReference type="KEGG" id="vcn:VOLCADRAFT_90227"/>
<dbReference type="RefSeq" id="XP_002949816.1">
    <property type="nucleotide sequence ID" value="XM_002949770.1"/>
</dbReference>
<proteinExistence type="predicted"/>
<evidence type="ECO:0000313" key="2">
    <source>
        <dbReference type="Proteomes" id="UP000001058"/>
    </source>
</evidence>
<reference evidence="1 2" key="1">
    <citation type="journal article" date="2010" name="Science">
        <title>Genomic analysis of organismal complexity in the multicellular green alga Volvox carteri.</title>
        <authorList>
            <person name="Prochnik S.E."/>
            <person name="Umen J."/>
            <person name="Nedelcu A.M."/>
            <person name="Hallmann A."/>
            <person name="Miller S.M."/>
            <person name="Nishii I."/>
            <person name="Ferris P."/>
            <person name="Kuo A."/>
            <person name="Mitros T."/>
            <person name="Fritz-Laylin L.K."/>
            <person name="Hellsten U."/>
            <person name="Chapman J."/>
            <person name="Simakov O."/>
            <person name="Rensing S.A."/>
            <person name="Terry A."/>
            <person name="Pangilinan J."/>
            <person name="Kapitonov V."/>
            <person name="Jurka J."/>
            <person name="Salamov A."/>
            <person name="Shapiro H."/>
            <person name="Schmutz J."/>
            <person name="Grimwood J."/>
            <person name="Lindquist E."/>
            <person name="Lucas S."/>
            <person name="Grigoriev I.V."/>
            <person name="Schmitt R."/>
            <person name="Kirk D."/>
            <person name="Rokhsar D.S."/>
        </authorList>
    </citation>
    <scope>NUCLEOTIDE SEQUENCE [LARGE SCALE GENOMIC DNA]</scope>
    <source>
        <strain evidence="2">f. Nagariensis / Eve</strain>
    </source>
</reference>
<dbReference type="AlphaFoldDB" id="D8TTT5"/>
<sequence>MSPFDHLRTTADCDRELVSFPPLSSDELDILQRVEDQLLAIDEALATDLGQQEQHLPARASKSAKDTHTAKLKSIRCKHESQRSRLLRANPSVTNLKTRDTARLVIQERKLQLVSGVPLQWHPLPSVGEDDAGELPALDNAGPGCSGGLGQHGRTQGAVEGGAQGAHILAGSDLETIVDNGGYNQLAQTIIGNLETQPAHATTGSLLAAGLTTAPGLLGPFSDMLSLMVDRGVVLDTVPEWGLIFKEAGGQRLASDQSAFNSHANHVINHNIAATQAAAVEFDETQDPEARVQLAMQVVQHYKTASEAQQTQK</sequence>
<dbReference type="EMBL" id="GL378337">
    <property type="protein sequence ID" value="EFJ48919.1"/>
    <property type="molecule type" value="Genomic_DNA"/>
</dbReference>
<name>D8TTT5_VOLCA</name>
<protein>
    <submittedName>
        <fullName evidence="1">Uncharacterized protein</fullName>
    </submittedName>
</protein>
<keyword evidence="2" id="KW-1185">Reference proteome</keyword>
<accession>D8TTT5</accession>
<organism evidence="2">
    <name type="scientific">Volvox carteri f. nagariensis</name>
    <dbReference type="NCBI Taxonomy" id="3068"/>
    <lineage>
        <taxon>Eukaryota</taxon>
        <taxon>Viridiplantae</taxon>
        <taxon>Chlorophyta</taxon>
        <taxon>core chlorophytes</taxon>
        <taxon>Chlorophyceae</taxon>
        <taxon>CS clade</taxon>
        <taxon>Chlamydomonadales</taxon>
        <taxon>Volvocaceae</taxon>
        <taxon>Volvox</taxon>
    </lineage>
</organism>